<organism evidence="4 5">
    <name type="scientific">Planosporangium thailandense</name>
    <dbReference type="NCBI Taxonomy" id="765197"/>
    <lineage>
        <taxon>Bacteria</taxon>
        <taxon>Bacillati</taxon>
        <taxon>Actinomycetota</taxon>
        <taxon>Actinomycetes</taxon>
        <taxon>Micromonosporales</taxon>
        <taxon>Micromonosporaceae</taxon>
        <taxon>Planosporangium</taxon>
    </lineage>
</organism>
<dbReference type="Pfam" id="PF19040">
    <property type="entry name" value="SGNH"/>
    <property type="match status" value="1"/>
</dbReference>
<feature type="transmembrane region" description="Helical" evidence="1">
    <location>
        <begin position="79"/>
        <end position="97"/>
    </location>
</feature>
<name>A0ABX0XUI2_9ACTN</name>
<evidence type="ECO:0000259" key="2">
    <source>
        <dbReference type="Pfam" id="PF01757"/>
    </source>
</evidence>
<keyword evidence="5" id="KW-1185">Reference proteome</keyword>
<keyword evidence="1" id="KW-1133">Transmembrane helix</keyword>
<dbReference type="GO" id="GO:0016746">
    <property type="term" value="F:acyltransferase activity"/>
    <property type="evidence" value="ECO:0007669"/>
    <property type="project" value="UniProtKB-KW"/>
</dbReference>
<proteinExistence type="predicted"/>
<comment type="caution">
    <text evidence="4">The sequence shown here is derived from an EMBL/GenBank/DDBJ whole genome shotgun (WGS) entry which is preliminary data.</text>
</comment>
<feature type="domain" description="SGNH" evidence="3">
    <location>
        <begin position="413"/>
        <end position="633"/>
    </location>
</feature>
<keyword evidence="4" id="KW-0808">Transferase</keyword>
<evidence type="ECO:0000313" key="4">
    <source>
        <dbReference type="EMBL" id="NJC69659.1"/>
    </source>
</evidence>
<evidence type="ECO:0000256" key="1">
    <source>
        <dbReference type="SAM" id="Phobius"/>
    </source>
</evidence>
<feature type="domain" description="Acyltransferase 3" evidence="2">
    <location>
        <begin position="11"/>
        <end position="321"/>
    </location>
</feature>
<feature type="transmembrane region" description="Helical" evidence="1">
    <location>
        <begin position="263"/>
        <end position="282"/>
    </location>
</feature>
<feature type="transmembrane region" description="Helical" evidence="1">
    <location>
        <begin position="37"/>
        <end position="58"/>
    </location>
</feature>
<dbReference type="RefSeq" id="WP_167924574.1">
    <property type="nucleotide sequence ID" value="NZ_JAATVY010000004.1"/>
</dbReference>
<feature type="transmembrane region" description="Helical" evidence="1">
    <location>
        <begin position="364"/>
        <end position="384"/>
    </location>
</feature>
<sequence>MASETPRSYRPALDGLRAAAVGGVILYHLGYPWLPGGFLGVDLFFVLSGYLITGLLLVEHADRGSISLLRFWARRARRLLPAMLLMIGAVTAAVRWWSPANQWSARRGDLLATLFYYANWHMIGSDQSYFARYAGVSPLRHAWSLAIEEQFYLVWPLITIVLLRWGRRAVIAVPAVGALASCLVMVAVYTPDNPTRAYAGTDARVQQLLIGVLLAVLTRQFAGTRLAGWLDSVAGARLAGWTGPLAAVAVAAFMLTVNDSSGFYYRGGATLVALVVAALIWAVERAPDSPVARLLSLAPLRSVGQVSYGLYLWHWPVIQFVPGHSWMRVALTVALAATSYYLVERPIRRGRPRIVAGTPLRVAMAVPVALAGFAALAIVSTTWATGTRAQQFETMNEAPCGVGRWLCQRVPAPAGHPVIAVYGDSIAMSLDPGFVELAHRHHWGYVLAAQQGCNLTGLVSSVSPQPESRQVTCAKESAGRLRKLVDEYRPTVIFSISSMEWEGFVRADRSYVKSGSAEWAAGIHDGLAGYIRTASRAGARLALAEMPPVAPRFKYCPGATTTCAQPPTAATIATNNIYRQLQEEHPETTLIGTSDILCPARSCPMIINGIVVRYDGAHFTPTGARWFVRRLEPRLIPVVARS</sequence>
<dbReference type="InterPro" id="IPR043968">
    <property type="entry name" value="SGNH"/>
</dbReference>
<dbReference type="PANTHER" id="PTHR23028:SF53">
    <property type="entry name" value="ACYL_TRANSF_3 DOMAIN-CONTAINING PROTEIN"/>
    <property type="match status" value="1"/>
</dbReference>
<dbReference type="PANTHER" id="PTHR23028">
    <property type="entry name" value="ACETYLTRANSFERASE"/>
    <property type="match status" value="1"/>
</dbReference>
<evidence type="ECO:0000313" key="5">
    <source>
        <dbReference type="Proteomes" id="UP000722989"/>
    </source>
</evidence>
<gene>
    <name evidence="4" type="ORF">HC031_07995</name>
</gene>
<keyword evidence="4" id="KW-0012">Acyltransferase</keyword>
<feature type="transmembrane region" description="Helical" evidence="1">
    <location>
        <begin position="142"/>
        <end position="163"/>
    </location>
</feature>
<evidence type="ECO:0000259" key="3">
    <source>
        <dbReference type="Pfam" id="PF19040"/>
    </source>
</evidence>
<protein>
    <submittedName>
        <fullName evidence="4">Acyltransferase</fullName>
    </submittedName>
</protein>
<dbReference type="SUPFAM" id="SSF52266">
    <property type="entry name" value="SGNH hydrolase"/>
    <property type="match status" value="1"/>
</dbReference>
<keyword evidence="1" id="KW-0812">Transmembrane</keyword>
<dbReference type="EMBL" id="JAATVY010000004">
    <property type="protein sequence ID" value="NJC69659.1"/>
    <property type="molecule type" value="Genomic_DNA"/>
</dbReference>
<reference evidence="4 5" key="1">
    <citation type="submission" date="2020-03" db="EMBL/GenBank/DDBJ databases">
        <title>WGS of the type strain of Planosporangium spp.</title>
        <authorList>
            <person name="Thawai C."/>
        </authorList>
    </citation>
    <scope>NUCLEOTIDE SEQUENCE [LARGE SCALE GENOMIC DNA]</scope>
    <source>
        <strain evidence="4 5">TBRC 5610</strain>
    </source>
</reference>
<accession>A0ABX0XUI2</accession>
<feature type="transmembrane region" description="Helical" evidence="1">
    <location>
        <begin position="170"/>
        <end position="188"/>
    </location>
</feature>
<feature type="transmembrane region" description="Helical" evidence="1">
    <location>
        <begin position="238"/>
        <end position="257"/>
    </location>
</feature>
<dbReference type="Proteomes" id="UP000722989">
    <property type="component" value="Unassembled WGS sequence"/>
</dbReference>
<feature type="transmembrane region" description="Helical" evidence="1">
    <location>
        <begin position="325"/>
        <end position="343"/>
    </location>
</feature>
<feature type="transmembrane region" description="Helical" evidence="1">
    <location>
        <begin position="12"/>
        <end position="31"/>
    </location>
</feature>
<dbReference type="InterPro" id="IPR002656">
    <property type="entry name" value="Acyl_transf_3_dom"/>
</dbReference>
<dbReference type="Pfam" id="PF01757">
    <property type="entry name" value="Acyl_transf_3"/>
    <property type="match status" value="1"/>
</dbReference>
<dbReference type="InterPro" id="IPR050879">
    <property type="entry name" value="Acyltransferase_3"/>
</dbReference>
<keyword evidence="1" id="KW-0472">Membrane</keyword>